<comment type="caution">
    <text evidence="2">The sequence shown here is derived from an EMBL/GenBank/DDBJ whole genome shotgun (WGS) entry which is preliminary data.</text>
</comment>
<protein>
    <submittedName>
        <fullName evidence="2">Pimeloyl-ACP methyl ester carboxylesterase</fullName>
    </submittedName>
</protein>
<dbReference type="OrthoDB" id="9779853at2"/>
<dbReference type="Pfam" id="PF12697">
    <property type="entry name" value="Abhydrolase_6"/>
    <property type="match status" value="1"/>
</dbReference>
<dbReference type="SUPFAM" id="SSF53474">
    <property type="entry name" value="alpha/beta-Hydrolases"/>
    <property type="match status" value="1"/>
</dbReference>
<dbReference type="GO" id="GO:0046464">
    <property type="term" value="P:acylglycerol catabolic process"/>
    <property type="evidence" value="ECO:0007669"/>
    <property type="project" value="TreeGrafter"/>
</dbReference>
<reference evidence="2 3" key="1">
    <citation type="submission" date="2018-05" db="EMBL/GenBank/DDBJ databases">
        <title>Genomic Encyclopedia of Type Strains, Phase IV (KMG-IV): sequencing the most valuable type-strain genomes for metagenomic binning, comparative biology and taxonomic classification.</title>
        <authorList>
            <person name="Goeker M."/>
        </authorList>
    </citation>
    <scope>NUCLEOTIDE SEQUENCE [LARGE SCALE GENOMIC DNA]</scope>
    <source>
        <strain evidence="2 3">DSM 23606</strain>
    </source>
</reference>
<dbReference type="AlphaFoldDB" id="A0A317MWJ3"/>
<dbReference type="GO" id="GO:0047372">
    <property type="term" value="F:monoacylglycerol lipase activity"/>
    <property type="evidence" value="ECO:0007669"/>
    <property type="project" value="TreeGrafter"/>
</dbReference>
<dbReference type="PANTHER" id="PTHR43798">
    <property type="entry name" value="MONOACYLGLYCEROL LIPASE"/>
    <property type="match status" value="1"/>
</dbReference>
<dbReference type="InterPro" id="IPR000073">
    <property type="entry name" value="AB_hydrolase_1"/>
</dbReference>
<dbReference type="Gene3D" id="3.40.50.1820">
    <property type="entry name" value="alpha/beta hydrolase"/>
    <property type="match status" value="1"/>
</dbReference>
<evidence type="ECO:0000259" key="1">
    <source>
        <dbReference type="Pfam" id="PF12697"/>
    </source>
</evidence>
<dbReference type="Proteomes" id="UP000246569">
    <property type="component" value="Unassembled WGS sequence"/>
</dbReference>
<dbReference type="GO" id="GO:0016020">
    <property type="term" value="C:membrane"/>
    <property type="evidence" value="ECO:0007669"/>
    <property type="project" value="TreeGrafter"/>
</dbReference>
<evidence type="ECO:0000313" key="2">
    <source>
        <dbReference type="EMBL" id="PWV63181.1"/>
    </source>
</evidence>
<keyword evidence="3" id="KW-1185">Reference proteome</keyword>
<gene>
    <name evidence="2" type="ORF">C7443_103106</name>
</gene>
<dbReference type="InterPro" id="IPR050266">
    <property type="entry name" value="AB_hydrolase_sf"/>
</dbReference>
<organism evidence="2 3">
    <name type="scientific">Plasticicumulans acidivorans</name>
    <dbReference type="NCBI Taxonomy" id="886464"/>
    <lineage>
        <taxon>Bacteria</taxon>
        <taxon>Pseudomonadati</taxon>
        <taxon>Pseudomonadota</taxon>
        <taxon>Gammaproteobacteria</taxon>
        <taxon>Candidatus Competibacteraceae</taxon>
        <taxon>Plasticicumulans</taxon>
    </lineage>
</organism>
<evidence type="ECO:0000313" key="3">
    <source>
        <dbReference type="Proteomes" id="UP000246569"/>
    </source>
</evidence>
<accession>A0A317MWJ3</accession>
<proteinExistence type="predicted"/>
<dbReference type="RefSeq" id="WP_110017693.1">
    <property type="nucleotide sequence ID" value="NZ_QGTJ01000003.1"/>
</dbReference>
<dbReference type="EMBL" id="QGTJ01000003">
    <property type="protein sequence ID" value="PWV63181.1"/>
    <property type="molecule type" value="Genomic_DNA"/>
</dbReference>
<sequence length="263" mass="28610">MEQQGYLQIDEARLEYGWSGPGPTQAPTLVLLHEGLGCLAQWRDFPERLVAATGCGVFAYTRAGYGGSSPVTLPRPKDYVHREALGVLPQVLDAVGIETAVLIGHSDGGSIALIHAGGVYDPRVRGAVTMAAHVFVEDVTLAGIRAARVAWEQRGLRERLAKYHGDNVDCAFFGWNDTWLRADFADWNLEHYLPAIHVPLLVMQGIDDEYGTPRQVEAIAAQTGGPVDARLLENCAHNPVREQPEQVLGLIADFVHEVTGRAA</sequence>
<dbReference type="InterPro" id="IPR029058">
    <property type="entry name" value="AB_hydrolase_fold"/>
</dbReference>
<feature type="domain" description="AB hydrolase-1" evidence="1">
    <location>
        <begin position="29"/>
        <end position="248"/>
    </location>
</feature>
<name>A0A317MWJ3_9GAMM</name>
<dbReference type="PANTHER" id="PTHR43798:SF5">
    <property type="entry name" value="MONOACYLGLYCEROL LIPASE ABHD6"/>
    <property type="match status" value="1"/>
</dbReference>